<dbReference type="Proteomes" id="UP001163324">
    <property type="component" value="Chromosome 6"/>
</dbReference>
<comment type="caution">
    <text evidence="1">The sequence shown here is derived from an EMBL/GenBank/DDBJ whole genome shotgun (WGS) entry which is preliminary data.</text>
</comment>
<evidence type="ECO:0000313" key="1">
    <source>
        <dbReference type="EMBL" id="KAI9898244.1"/>
    </source>
</evidence>
<accession>A0ACC0UVY9</accession>
<proteinExistence type="predicted"/>
<evidence type="ECO:0000313" key="2">
    <source>
        <dbReference type="Proteomes" id="UP001163324"/>
    </source>
</evidence>
<protein>
    <submittedName>
        <fullName evidence="1">Uncharacterized protein</fullName>
    </submittedName>
</protein>
<name>A0ACC0UVY9_9HYPO</name>
<reference evidence="1" key="1">
    <citation type="submission" date="2022-10" db="EMBL/GenBank/DDBJ databases">
        <title>Complete Genome of Trichothecium roseum strain YXFP-22015, a Plant Pathogen Isolated from Citrus.</title>
        <authorList>
            <person name="Wang Y."/>
            <person name="Zhu L."/>
        </authorList>
    </citation>
    <scope>NUCLEOTIDE SEQUENCE</scope>
    <source>
        <strain evidence="1">YXFP-22015</strain>
    </source>
</reference>
<dbReference type="EMBL" id="CM047945">
    <property type="protein sequence ID" value="KAI9898244.1"/>
    <property type="molecule type" value="Genomic_DNA"/>
</dbReference>
<keyword evidence="2" id="KW-1185">Reference proteome</keyword>
<gene>
    <name evidence="1" type="ORF">N3K66_006604</name>
</gene>
<sequence length="273" mass="30558">MSGEVMAESGLSPEIKAMLNESAPLPFKGVTHVRQVPQTSSYFTREPRFNDMHIELRKLLTQYHHLPTVRGNDAPQLPWMKVEHVRQALGEPIKASYFSQVLRIAKRLNQIDPSLRPPQVDVAIQPLTRGTEMTEQRPNPIAVDKYGRAVGVGRRKESTARAFVVEGTGEFQVNGKSLAEVFGRAHDRESAAWALTATQRLDKYNVWCLVEGGGITGQAEAITLAVAKGLIAHEPALKTFLRKAGCVSRDYRTVERKKHGRKKARKGMTWVKR</sequence>
<organism evidence="1 2">
    <name type="scientific">Trichothecium roseum</name>
    <dbReference type="NCBI Taxonomy" id="47278"/>
    <lineage>
        <taxon>Eukaryota</taxon>
        <taxon>Fungi</taxon>
        <taxon>Dikarya</taxon>
        <taxon>Ascomycota</taxon>
        <taxon>Pezizomycotina</taxon>
        <taxon>Sordariomycetes</taxon>
        <taxon>Hypocreomycetidae</taxon>
        <taxon>Hypocreales</taxon>
        <taxon>Hypocreales incertae sedis</taxon>
        <taxon>Trichothecium</taxon>
    </lineage>
</organism>